<evidence type="ECO:0000313" key="1">
    <source>
        <dbReference type="EMBL" id="KAK3788711.1"/>
    </source>
</evidence>
<proteinExistence type="predicted"/>
<keyword evidence="2" id="KW-1185">Reference proteome</keyword>
<protein>
    <submittedName>
        <fullName evidence="1">Uncharacterized protein</fullName>
    </submittedName>
</protein>
<dbReference type="EMBL" id="JAWDGP010001738">
    <property type="protein sequence ID" value="KAK3788711.1"/>
    <property type="molecule type" value="Genomic_DNA"/>
</dbReference>
<reference evidence="1" key="1">
    <citation type="journal article" date="2023" name="G3 (Bethesda)">
        <title>A reference genome for the long-term kleptoplast-retaining sea slug Elysia crispata morphotype clarki.</title>
        <authorList>
            <person name="Eastman K.E."/>
            <person name="Pendleton A.L."/>
            <person name="Shaikh M.A."/>
            <person name="Suttiyut T."/>
            <person name="Ogas R."/>
            <person name="Tomko P."/>
            <person name="Gavelis G."/>
            <person name="Widhalm J.R."/>
            <person name="Wisecaver J.H."/>
        </authorList>
    </citation>
    <scope>NUCLEOTIDE SEQUENCE</scope>
    <source>
        <strain evidence="1">ECLA1</strain>
    </source>
</reference>
<evidence type="ECO:0000313" key="2">
    <source>
        <dbReference type="Proteomes" id="UP001283361"/>
    </source>
</evidence>
<organism evidence="1 2">
    <name type="scientific">Elysia crispata</name>
    <name type="common">lettuce slug</name>
    <dbReference type="NCBI Taxonomy" id="231223"/>
    <lineage>
        <taxon>Eukaryota</taxon>
        <taxon>Metazoa</taxon>
        <taxon>Spiralia</taxon>
        <taxon>Lophotrochozoa</taxon>
        <taxon>Mollusca</taxon>
        <taxon>Gastropoda</taxon>
        <taxon>Heterobranchia</taxon>
        <taxon>Euthyneura</taxon>
        <taxon>Panpulmonata</taxon>
        <taxon>Sacoglossa</taxon>
        <taxon>Placobranchoidea</taxon>
        <taxon>Plakobranchidae</taxon>
        <taxon>Elysia</taxon>
    </lineage>
</organism>
<sequence>MIQASKYPTYQLSEQANLLVLYNDLDNHLYYHVVEIIAKISVSGLLATPGPRAAPAAVYSRVTRSSDYSSDVALVSPVMSASPRPSHILPHLATPCLITEHLRQPHKHPGSQVRLWVFSE</sequence>
<name>A0AAE1AKD0_9GAST</name>
<dbReference type="Proteomes" id="UP001283361">
    <property type="component" value="Unassembled WGS sequence"/>
</dbReference>
<accession>A0AAE1AKD0</accession>
<dbReference type="AlphaFoldDB" id="A0AAE1AKD0"/>
<gene>
    <name evidence="1" type="ORF">RRG08_029165</name>
</gene>
<comment type="caution">
    <text evidence="1">The sequence shown here is derived from an EMBL/GenBank/DDBJ whole genome shotgun (WGS) entry which is preliminary data.</text>
</comment>